<sequence>MVFWLSRVLARPTARREPAQWIEFAARWHRAREVWSFATVESARRGLNDVADALRADPRYEIIDGVRAATVTARERRRPMPGGIIVAMLLCWLPFPDFGLNRDVLSRLREKSFSTRECESVILRESGALGDLASCVSPQTLFFACFILAPVCAAMYACVALGITKGAK</sequence>
<reference evidence="2" key="1">
    <citation type="submission" date="2023-01" db="EMBL/GenBank/DDBJ databases">
        <title>Metagenome sequencing of chrysophaentin producing Chrysophaeum taylorii.</title>
        <authorList>
            <person name="Davison J."/>
            <person name="Bewley C."/>
        </authorList>
    </citation>
    <scope>NUCLEOTIDE SEQUENCE</scope>
    <source>
        <strain evidence="2">NIES-1699</strain>
    </source>
</reference>
<protein>
    <submittedName>
        <fullName evidence="2">Uncharacterized protein</fullName>
    </submittedName>
</protein>
<organism evidence="2 3">
    <name type="scientific">Chrysophaeum taylorii</name>
    <dbReference type="NCBI Taxonomy" id="2483200"/>
    <lineage>
        <taxon>Eukaryota</taxon>
        <taxon>Sar</taxon>
        <taxon>Stramenopiles</taxon>
        <taxon>Ochrophyta</taxon>
        <taxon>Pelagophyceae</taxon>
        <taxon>Pelagomonadales</taxon>
        <taxon>Pelagomonadaceae</taxon>
        <taxon>Chrysophaeum</taxon>
    </lineage>
</organism>
<dbReference type="EMBL" id="JAQMWT010000443">
    <property type="protein sequence ID" value="KAJ8601197.1"/>
    <property type="molecule type" value="Genomic_DNA"/>
</dbReference>
<gene>
    <name evidence="2" type="ORF">CTAYLR_003235</name>
</gene>
<feature type="transmembrane region" description="Helical" evidence="1">
    <location>
        <begin position="141"/>
        <end position="163"/>
    </location>
</feature>
<dbReference type="Proteomes" id="UP001230188">
    <property type="component" value="Unassembled WGS sequence"/>
</dbReference>
<keyword evidence="1" id="KW-0472">Membrane</keyword>
<dbReference type="AlphaFoldDB" id="A0AAD7XH32"/>
<feature type="transmembrane region" description="Helical" evidence="1">
    <location>
        <begin position="79"/>
        <end position="95"/>
    </location>
</feature>
<keyword evidence="1" id="KW-0812">Transmembrane</keyword>
<keyword evidence="3" id="KW-1185">Reference proteome</keyword>
<keyword evidence="1" id="KW-1133">Transmembrane helix</keyword>
<comment type="caution">
    <text evidence="2">The sequence shown here is derived from an EMBL/GenBank/DDBJ whole genome shotgun (WGS) entry which is preliminary data.</text>
</comment>
<accession>A0AAD7XH32</accession>
<name>A0AAD7XH32_9STRA</name>
<proteinExistence type="predicted"/>
<evidence type="ECO:0000313" key="2">
    <source>
        <dbReference type="EMBL" id="KAJ8601197.1"/>
    </source>
</evidence>
<evidence type="ECO:0000256" key="1">
    <source>
        <dbReference type="SAM" id="Phobius"/>
    </source>
</evidence>
<evidence type="ECO:0000313" key="3">
    <source>
        <dbReference type="Proteomes" id="UP001230188"/>
    </source>
</evidence>